<dbReference type="GO" id="GO:0006355">
    <property type="term" value="P:regulation of DNA-templated transcription"/>
    <property type="evidence" value="ECO:0007669"/>
    <property type="project" value="InterPro"/>
</dbReference>
<proteinExistence type="predicted"/>
<sequence>MNTTMLIKTDKELKQKAQKLAKEMGLPLGTLVNNYLRSFIIDRQVIFNAPIPNKKTVAAIESARKDFKTGENISGPFSTAKEAITYLKSL</sequence>
<gene>
    <name evidence="1" type="ORF">UU13_C0013G0008</name>
</gene>
<dbReference type="EMBL" id="LBZL01000013">
    <property type="protein sequence ID" value="KKR70128.1"/>
    <property type="molecule type" value="Genomic_DNA"/>
</dbReference>
<evidence type="ECO:0000313" key="1">
    <source>
        <dbReference type="EMBL" id="KKR70128.1"/>
    </source>
</evidence>
<dbReference type="AlphaFoldDB" id="A0A0G0SZB1"/>
<dbReference type="Gene3D" id="1.10.1220.10">
    <property type="entry name" value="Met repressor-like"/>
    <property type="match status" value="1"/>
</dbReference>
<reference evidence="1 2" key="1">
    <citation type="journal article" date="2015" name="Nature">
        <title>rRNA introns, odd ribosomes, and small enigmatic genomes across a large radiation of phyla.</title>
        <authorList>
            <person name="Brown C.T."/>
            <person name="Hug L.A."/>
            <person name="Thomas B.C."/>
            <person name="Sharon I."/>
            <person name="Castelle C.J."/>
            <person name="Singh A."/>
            <person name="Wilkins M.J."/>
            <person name="Williams K.H."/>
            <person name="Banfield J.F."/>
        </authorList>
    </citation>
    <scope>NUCLEOTIDE SEQUENCE [LARGE SCALE GENOMIC DNA]</scope>
</reference>
<accession>A0A0G0SZB1</accession>
<evidence type="ECO:0008006" key="3">
    <source>
        <dbReference type="Google" id="ProtNLM"/>
    </source>
</evidence>
<protein>
    <recommendedName>
        <fullName evidence="3">Addiction module antitoxin, RelB/DinJ family</fullName>
    </recommendedName>
</protein>
<evidence type="ECO:0000313" key="2">
    <source>
        <dbReference type="Proteomes" id="UP000034452"/>
    </source>
</evidence>
<dbReference type="Proteomes" id="UP000034452">
    <property type="component" value="Unassembled WGS sequence"/>
</dbReference>
<name>A0A0G0SZB1_9BACT</name>
<organism evidence="1 2">
    <name type="scientific">Candidatus Nomurabacteria bacterium GW2011_GWB1_40_7</name>
    <dbReference type="NCBI Taxonomy" id="1618744"/>
    <lineage>
        <taxon>Bacteria</taxon>
        <taxon>Candidatus Nomuraibacteriota</taxon>
    </lineage>
</organism>
<comment type="caution">
    <text evidence="1">The sequence shown here is derived from an EMBL/GenBank/DDBJ whole genome shotgun (WGS) entry which is preliminary data.</text>
</comment>
<dbReference type="InterPro" id="IPR013321">
    <property type="entry name" value="Arc_rbn_hlx_hlx"/>
</dbReference>